<evidence type="ECO:0008006" key="3">
    <source>
        <dbReference type="Google" id="ProtNLM"/>
    </source>
</evidence>
<protein>
    <recommendedName>
        <fullName evidence="3">JAB domain-containing protein</fullName>
    </recommendedName>
</protein>
<dbReference type="EMBL" id="JAALHA020000014">
    <property type="protein sequence ID" value="MDR9897832.1"/>
    <property type="molecule type" value="Genomic_DNA"/>
</dbReference>
<comment type="caution">
    <text evidence="1">The sequence shown here is derived from an EMBL/GenBank/DDBJ whole genome shotgun (WGS) entry which is preliminary data.</text>
</comment>
<accession>A0AAP5IA97</accession>
<name>A0AAP5IA97_9CYAN</name>
<sequence>MTILSLIEYKIVTSTTLPPIEASMMEYWVAGNGVFVRAQRQGLSICVPITHCTVRGLPNLSPYFHLQYPLVPANLVLKILQASLAVGHQEILFHLCFTGGEWYLHLPKQTATSTHVTPVEPSELSYETALIEIHSHHTYSACFSTTDDQEESGKFRIFAVLGEIFNHPTLNVRVGIYSHFYYIPANWVFELPVEFSDAI</sequence>
<dbReference type="AlphaFoldDB" id="A0AAP5IA97"/>
<dbReference type="Proteomes" id="UP000667802">
    <property type="component" value="Unassembled WGS sequence"/>
</dbReference>
<proteinExistence type="predicted"/>
<evidence type="ECO:0000313" key="2">
    <source>
        <dbReference type="Proteomes" id="UP000667802"/>
    </source>
</evidence>
<keyword evidence="2" id="KW-1185">Reference proteome</keyword>
<evidence type="ECO:0000313" key="1">
    <source>
        <dbReference type="EMBL" id="MDR9897832.1"/>
    </source>
</evidence>
<reference evidence="2" key="1">
    <citation type="journal article" date="2021" name="Science">
        <title>Hunting the eagle killer: A cyanobacterial neurotoxin causes vacuolar myelinopathy.</title>
        <authorList>
            <person name="Breinlinger S."/>
            <person name="Phillips T.J."/>
            <person name="Haram B.N."/>
            <person name="Mares J."/>
            <person name="Martinez Yerena J.A."/>
            <person name="Hrouzek P."/>
            <person name="Sobotka R."/>
            <person name="Henderson W.M."/>
            <person name="Schmieder P."/>
            <person name="Williams S.M."/>
            <person name="Lauderdale J.D."/>
            <person name="Wilde H.D."/>
            <person name="Gerrin W."/>
            <person name="Kust A."/>
            <person name="Washington J.W."/>
            <person name="Wagner C."/>
            <person name="Geier B."/>
            <person name="Liebeke M."/>
            <person name="Enke H."/>
            <person name="Niedermeyer T.H.J."/>
            <person name="Wilde S.B."/>
        </authorList>
    </citation>
    <scope>NUCLEOTIDE SEQUENCE [LARGE SCALE GENOMIC DNA]</scope>
    <source>
        <strain evidence="2">Thurmond2011</strain>
    </source>
</reference>
<organism evidence="1 2">
    <name type="scientific">Aetokthonos hydrillicola Thurmond2011</name>
    <dbReference type="NCBI Taxonomy" id="2712845"/>
    <lineage>
        <taxon>Bacteria</taxon>
        <taxon>Bacillati</taxon>
        <taxon>Cyanobacteriota</taxon>
        <taxon>Cyanophyceae</taxon>
        <taxon>Nostocales</taxon>
        <taxon>Hapalosiphonaceae</taxon>
        <taxon>Aetokthonos</taxon>
    </lineage>
</organism>
<gene>
    <name evidence="1" type="ORF">G7B40_025185</name>
</gene>
<dbReference type="RefSeq" id="WP_208339098.1">
    <property type="nucleotide sequence ID" value="NZ_CAWQFN010000488.1"/>
</dbReference>